<keyword evidence="1" id="KW-0472">Membrane</keyword>
<keyword evidence="1" id="KW-1133">Transmembrane helix</keyword>
<keyword evidence="3" id="KW-1185">Reference proteome</keyword>
<protein>
    <submittedName>
        <fullName evidence="2">Uncharacterized protein</fullName>
    </submittedName>
</protein>
<dbReference type="EMBL" id="CAJVCH010178642">
    <property type="protein sequence ID" value="CAG7729454.1"/>
    <property type="molecule type" value="Genomic_DNA"/>
</dbReference>
<keyword evidence="1" id="KW-0812">Transmembrane</keyword>
<sequence length="79" mass="9426">MQEYLSILDRHPGDSDKLFYFTECYSRLRVAQIQWNHYLGRYYTYFIVVIVTTLILNVYEAVTAHTPKAMFVVFIIVCH</sequence>
<name>A0A8J2P3B7_9HEXA</name>
<organism evidence="2 3">
    <name type="scientific">Allacma fusca</name>
    <dbReference type="NCBI Taxonomy" id="39272"/>
    <lineage>
        <taxon>Eukaryota</taxon>
        <taxon>Metazoa</taxon>
        <taxon>Ecdysozoa</taxon>
        <taxon>Arthropoda</taxon>
        <taxon>Hexapoda</taxon>
        <taxon>Collembola</taxon>
        <taxon>Symphypleona</taxon>
        <taxon>Sminthuridae</taxon>
        <taxon>Allacma</taxon>
    </lineage>
</organism>
<dbReference type="Proteomes" id="UP000708208">
    <property type="component" value="Unassembled WGS sequence"/>
</dbReference>
<proteinExistence type="predicted"/>
<feature type="transmembrane region" description="Helical" evidence="1">
    <location>
        <begin position="42"/>
        <end position="62"/>
    </location>
</feature>
<reference evidence="2" key="1">
    <citation type="submission" date="2021-06" db="EMBL/GenBank/DDBJ databases">
        <authorList>
            <person name="Hodson N. C."/>
            <person name="Mongue J. A."/>
            <person name="Jaron S. K."/>
        </authorList>
    </citation>
    <scope>NUCLEOTIDE SEQUENCE</scope>
</reference>
<gene>
    <name evidence="2" type="ORF">AFUS01_LOCUS18166</name>
</gene>
<evidence type="ECO:0000256" key="1">
    <source>
        <dbReference type="SAM" id="Phobius"/>
    </source>
</evidence>
<evidence type="ECO:0000313" key="2">
    <source>
        <dbReference type="EMBL" id="CAG7729454.1"/>
    </source>
</evidence>
<accession>A0A8J2P3B7</accession>
<dbReference type="AlphaFoldDB" id="A0A8J2P3B7"/>
<evidence type="ECO:0000313" key="3">
    <source>
        <dbReference type="Proteomes" id="UP000708208"/>
    </source>
</evidence>
<comment type="caution">
    <text evidence="2">The sequence shown here is derived from an EMBL/GenBank/DDBJ whole genome shotgun (WGS) entry which is preliminary data.</text>
</comment>